<dbReference type="InterPro" id="IPR036237">
    <property type="entry name" value="Xyl_isomerase-like_sf"/>
</dbReference>
<evidence type="ECO:0000313" key="2">
    <source>
        <dbReference type="EMBL" id="MBD2756013.1"/>
    </source>
</evidence>
<dbReference type="Proteomes" id="UP000653797">
    <property type="component" value="Unassembled WGS sequence"/>
</dbReference>
<dbReference type="Gene3D" id="3.20.20.150">
    <property type="entry name" value="Divalent-metal-dependent TIM barrel enzymes"/>
    <property type="match status" value="1"/>
</dbReference>
<feature type="domain" description="Xylose isomerase-like TIM barrel" evidence="1">
    <location>
        <begin position="25"/>
        <end position="274"/>
    </location>
</feature>
<sequence>MNKLGMNLFVWTMSMDEDLSDTLSFLKTSGFDFVEVPINNTDLEKWKRIGGELRALGLGVQTCTICGIAHSLISPDESIRRAAIDYLKEVVDCSEALGSKILMGPMYAGFKAFSGKPATAEEWNWSVTGMREVAEYAQTKGVTLAIEYLNRFEIYLLTCVDDLVRYVEAVDHPNCRAAFDTFHANMEEKNIGDAIRQCAPYLAHVQISENDRSTPGKGHIQFGEVFEALQDIGYEGPIAIEAFGPNPPELAAATHIFRPMFDSPEQLAVDGLAFIKRNLDGHVRANNQDIKHPDMAVQATL</sequence>
<dbReference type="AlphaFoldDB" id="A0A927B641"/>
<dbReference type="InterPro" id="IPR013022">
    <property type="entry name" value="Xyl_isomerase-like_TIM-brl"/>
</dbReference>
<evidence type="ECO:0000313" key="3">
    <source>
        <dbReference type="Proteomes" id="UP000653797"/>
    </source>
</evidence>
<keyword evidence="2" id="KW-0413">Isomerase</keyword>
<dbReference type="PANTHER" id="PTHR12110">
    <property type="entry name" value="HYDROXYPYRUVATE ISOMERASE"/>
    <property type="match status" value="1"/>
</dbReference>
<dbReference type="EMBL" id="JACXAA010000010">
    <property type="protein sequence ID" value="MBD2756013.1"/>
    <property type="molecule type" value="Genomic_DNA"/>
</dbReference>
<protein>
    <submittedName>
        <fullName evidence="2">Sugar phosphate isomerase/epimerase</fullName>
    </submittedName>
</protein>
<evidence type="ECO:0000259" key="1">
    <source>
        <dbReference type="Pfam" id="PF01261"/>
    </source>
</evidence>
<name>A0A927B641_9BACT</name>
<comment type="caution">
    <text evidence="2">The sequence shown here is derived from an EMBL/GenBank/DDBJ whole genome shotgun (WGS) entry which is preliminary data.</text>
</comment>
<accession>A0A927B641</accession>
<dbReference type="SUPFAM" id="SSF51658">
    <property type="entry name" value="Xylose isomerase-like"/>
    <property type="match status" value="1"/>
</dbReference>
<keyword evidence="3" id="KW-1185">Reference proteome</keyword>
<dbReference type="RefSeq" id="WP_191041630.1">
    <property type="nucleotide sequence ID" value="NZ_JACXAA010000010.1"/>
</dbReference>
<proteinExistence type="predicted"/>
<gene>
    <name evidence="2" type="ORF">IC230_24155</name>
</gene>
<organism evidence="2 3">
    <name type="scientific">Spirosoma validum</name>
    <dbReference type="NCBI Taxonomy" id="2771355"/>
    <lineage>
        <taxon>Bacteria</taxon>
        <taxon>Pseudomonadati</taxon>
        <taxon>Bacteroidota</taxon>
        <taxon>Cytophagia</taxon>
        <taxon>Cytophagales</taxon>
        <taxon>Cytophagaceae</taxon>
        <taxon>Spirosoma</taxon>
    </lineage>
</organism>
<dbReference type="GO" id="GO:0016853">
    <property type="term" value="F:isomerase activity"/>
    <property type="evidence" value="ECO:0007669"/>
    <property type="project" value="UniProtKB-KW"/>
</dbReference>
<dbReference type="InterPro" id="IPR050312">
    <property type="entry name" value="IolE/XylAMocC-like"/>
</dbReference>
<reference evidence="2" key="1">
    <citation type="submission" date="2020-09" db="EMBL/GenBank/DDBJ databases">
        <authorList>
            <person name="Kim M.K."/>
        </authorList>
    </citation>
    <scope>NUCLEOTIDE SEQUENCE</scope>
    <source>
        <strain evidence="2">BT704</strain>
    </source>
</reference>
<dbReference type="Pfam" id="PF01261">
    <property type="entry name" value="AP_endonuc_2"/>
    <property type="match status" value="1"/>
</dbReference>